<dbReference type="InterPro" id="IPR003594">
    <property type="entry name" value="HATPase_dom"/>
</dbReference>
<keyword evidence="5" id="KW-0547">Nucleotide-binding</keyword>
<name>A0A3A8PB19_9BACT</name>
<keyword evidence="4" id="KW-0808">Transferase</keyword>
<dbReference type="PROSITE" id="PS50109">
    <property type="entry name" value="HIS_KIN"/>
    <property type="match status" value="1"/>
</dbReference>
<evidence type="ECO:0000313" key="11">
    <source>
        <dbReference type="Proteomes" id="UP000272888"/>
    </source>
</evidence>
<protein>
    <recommendedName>
        <fullName evidence="2">histidine kinase</fullName>
        <ecNumber evidence="2">2.7.13.3</ecNumber>
    </recommendedName>
</protein>
<keyword evidence="8" id="KW-0902">Two-component regulatory system</keyword>
<dbReference type="AlphaFoldDB" id="A0A3A8PB19"/>
<comment type="caution">
    <text evidence="10">The sequence shown here is derived from an EMBL/GenBank/DDBJ whole genome shotgun (WGS) entry which is preliminary data.</text>
</comment>
<evidence type="ECO:0000256" key="3">
    <source>
        <dbReference type="ARBA" id="ARBA00022553"/>
    </source>
</evidence>
<dbReference type="InterPro" id="IPR004358">
    <property type="entry name" value="Sig_transdc_His_kin-like_C"/>
</dbReference>
<dbReference type="EMBL" id="RAWB01000355">
    <property type="protein sequence ID" value="RKH52500.1"/>
    <property type="molecule type" value="Genomic_DNA"/>
</dbReference>
<feature type="domain" description="Histidine kinase" evidence="9">
    <location>
        <begin position="1"/>
        <end position="74"/>
    </location>
</feature>
<dbReference type="InterPro" id="IPR005467">
    <property type="entry name" value="His_kinase_dom"/>
</dbReference>
<keyword evidence="11" id="KW-1185">Reference proteome</keyword>
<proteinExistence type="predicted"/>
<dbReference type="GO" id="GO:0005524">
    <property type="term" value="F:ATP binding"/>
    <property type="evidence" value="ECO:0007669"/>
    <property type="project" value="UniProtKB-KW"/>
</dbReference>
<evidence type="ECO:0000256" key="6">
    <source>
        <dbReference type="ARBA" id="ARBA00022777"/>
    </source>
</evidence>
<gene>
    <name evidence="10" type="ORF">D7V93_27890</name>
</gene>
<dbReference type="PANTHER" id="PTHR43065:SF10">
    <property type="entry name" value="PEROXIDE STRESS-ACTIVATED HISTIDINE KINASE MAK3"/>
    <property type="match status" value="1"/>
</dbReference>
<dbReference type="Gene3D" id="3.30.565.10">
    <property type="entry name" value="Histidine kinase-like ATPase, C-terminal domain"/>
    <property type="match status" value="1"/>
</dbReference>
<dbReference type="PRINTS" id="PR00344">
    <property type="entry name" value="BCTRLSENSOR"/>
</dbReference>
<dbReference type="EC" id="2.7.13.3" evidence="2"/>
<evidence type="ECO:0000256" key="1">
    <source>
        <dbReference type="ARBA" id="ARBA00000085"/>
    </source>
</evidence>
<evidence type="ECO:0000256" key="5">
    <source>
        <dbReference type="ARBA" id="ARBA00022741"/>
    </source>
</evidence>
<evidence type="ECO:0000313" key="10">
    <source>
        <dbReference type="EMBL" id="RKH52500.1"/>
    </source>
</evidence>
<evidence type="ECO:0000256" key="2">
    <source>
        <dbReference type="ARBA" id="ARBA00012438"/>
    </source>
</evidence>
<comment type="catalytic activity">
    <reaction evidence="1">
        <text>ATP + protein L-histidine = ADP + protein N-phospho-L-histidine.</text>
        <dbReference type="EC" id="2.7.13.3"/>
    </reaction>
</comment>
<dbReference type="GO" id="GO:0000160">
    <property type="term" value="P:phosphorelay signal transduction system"/>
    <property type="evidence" value="ECO:0007669"/>
    <property type="project" value="UniProtKB-KW"/>
</dbReference>
<sequence length="83" mass="8659">GGAVRITVEDEGTGIPKEHLPNIFKAFFTTKGDKGTGLGLSMAHGVVKRAGGTLTAANRPKGGARFTLTFPALKAPPARRESR</sequence>
<evidence type="ECO:0000256" key="4">
    <source>
        <dbReference type="ARBA" id="ARBA00022679"/>
    </source>
</evidence>
<evidence type="ECO:0000256" key="7">
    <source>
        <dbReference type="ARBA" id="ARBA00022840"/>
    </source>
</evidence>
<dbReference type="Pfam" id="PF02518">
    <property type="entry name" value="HATPase_c"/>
    <property type="match status" value="1"/>
</dbReference>
<dbReference type="InterPro" id="IPR036890">
    <property type="entry name" value="HATPase_C_sf"/>
</dbReference>
<organism evidence="10 11">
    <name type="scientific">Corallococcus llansteffanensis</name>
    <dbReference type="NCBI Taxonomy" id="2316731"/>
    <lineage>
        <taxon>Bacteria</taxon>
        <taxon>Pseudomonadati</taxon>
        <taxon>Myxococcota</taxon>
        <taxon>Myxococcia</taxon>
        <taxon>Myxococcales</taxon>
        <taxon>Cystobacterineae</taxon>
        <taxon>Myxococcaceae</taxon>
        <taxon>Corallococcus</taxon>
    </lineage>
</organism>
<dbReference type="SMART" id="SM00387">
    <property type="entry name" value="HATPase_c"/>
    <property type="match status" value="1"/>
</dbReference>
<feature type="non-terminal residue" evidence="10">
    <location>
        <position position="1"/>
    </location>
</feature>
<evidence type="ECO:0000259" key="9">
    <source>
        <dbReference type="PROSITE" id="PS50109"/>
    </source>
</evidence>
<dbReference type="RefSeq" id="WP_147451370.1">
    <property type="nucleotide sequence ID" value="NZ_RAWB01000355.1"/>
</dbReference>
<keyword evidence="3" id="KW-0597">Phosphoprotein</keyword>
<dbReference type="Proteomes" id="UP000272888">
    <property type="component" value="Unassembled WGS sequence"/>
</dbReference>
<keyword evidence="6 10" id="KW-0418">Kinase</keyword>
<dbReference type="GO" id="GO:0004673">
    <property type="term" value="F:protein histidine kinase activity"/>
    <property type="evidence" value="ECO:0007669"/>
    <property type="project" value="UniProtKB-EC"/>
</dbReference>
<evidence type="ECO:0000256" key="8">
    <source>
        <dbReference type="ARBA" id="ARBA00023012"/>
    </source>
</evidence>
<keyword evidence="7" id="KW-0067">ATP-binding</keyword>
<reference evidence="11" key="1">
    <citation type="submission" date="2018-09" db="EMBL/GenBank/DDBJ databases">
        <authorList>
            <person name="Livingstone P.G."/>
            <person name="Whitworth D.E."/>
        </authorList>
    </citation>
    <scope>NUCLEOTIDE SEQUENCE [LARGE SCALE GENOMIC DNA]</scope>
    <source>
        <strain evidence="11">CA051B</strain>
    </source>
</reference>
<dbReference type="PANTHER" id="PTHR43065">
    <property type="entry name" value="SENSOR HISTIDINE KINASE"/>
    <property type="match status" value="1"/>
</dbReference>
<dbReference type="SUPFAM" id="SSF55874">
    <property type="entry name" value="ATPase domain of HSP90 chaperone/DNA topoisomerase II/histidine kinase"/>
    <property type="match status" value="1"/>
</dbReference>
<accession>A0A3A8PB19</accession>